<organism evidence="1">
    <name type="scientific">Lepeophtheirus salmonis</name>
    <name type="common">Salmon louse</name>
    <name type="synonym">Caligus salmonis</name>
    <dbReference type="NCBI Taxonomy" id="72036"/>
    <lineage>
        <taxon>Eukaryota</taxon>
        <taxon>Metazoa</taxon>
        <taxon>Ecdysozoa</taxon>
        <taxon>Arthropoda</taxon>
        <taxon>Crustacea</taxon>
        <taxon>Multicrustacea</taxon>
        <taxon>Hexanauplia</taxon>
        <taxon>Copepoda</taxon>
        <taxon>Siphonostomatoida</taxon>
        <taxon>Caligidae</taxon>
        <taxon>Lepeophtheirus</taxon>
    </lineage>
</organism>
<dbReference type="AlphaFoldDB" id="A0A0K2TGD7"/>
<proteinExistence type="predicted"/>
<protein>
    <submittedName>
        <fullName evidence="1">Uncharacterized protein</fullName>
    </submittedName>
</protein>
<dbReference type="EMBL" id="HACA01007703">
    <property type="protein sequence ID" value="CDW25064.1"/>
    <property type="molecule type" value="Transcribed_RNA"/>
</dbReference>
<evidence type="ECO:0000313" key="1">
    <source>
        <dbReference type="EMBL" id="CDW25064.1"/>
    </source>
</evidence>
<reference evidence="1" key="1">
    <citation type="submission" date="2014-05" db="EMBL/GenBank/DDBJ databases">
        <authorList>
            <person name="Chronopoulou M."/>
        </authorList>
    </citation>
    <scope>NUCLEOTIDE SEQUENCE</scope>
    <source>
        <tissue evidence="1">Whole organism</tissue>
    </source>
</reference>
<feature type="non-terminal residue" evidence="1">
    <location>
        <position position="1"/>
    </location>
</feature>
<name>A0A0K2TGD7_LEPSM</name>
<accession>A0A0K2TGD7</accession>
<sequence>FCYLDTSDIGSYSKLLDLQGYTAHFLCRCINEVFENILITAKKRFRNFTKIEKINDFIN</sequence>